<sequence>MHAYILPHMTAIGIVGSLLILPGCAKHADFVELRDHLSTVSRSQEQDHQRVDAVLRRLESVERVKDVESGKPRVDELAARLQKLESKLAKLEDSVGLASARTDVSVPEAPKTAKPGKSTGPVESAPIVSGMPGITPTSAFNLAYNDFLNGKYDLAVSGFQRFTKDFAGTSLTPNAHYWLGESLYNQKDYARATTTFEYLVAEYPGNEKVSAALYKLGLATAETGDLVKSRRYLKRVIEEFPTSDEAKLAKNKLADIR</sequence>
<dbReference type="InterPro" id="IPR034706">
    <property type="entry name" value="CpoB"/>
</dbReference>
<dbReference type="Proteomes" id="UP000248168">
    <property type="component" value="Unassembled WGS sequence"/>
</dbReference>
<dbReference type="AlphaFoldDB" id="A0A330LAB0"/>
<proteinExistence type="inferred from homology"/>
<dbReference type="InParanoid" id="A0A330LAB0"/>
<dbReference type="OrthoDB" id="13540at2"/>
<organism evidence="3 4">
    <name type="scientific">Nitrospira lenta</name>
    <dbReference type="NCBI Taxonomy" id="1436998"/>
    <lineage>
        <taxon>Bacteria</taxon>
        <taxon>Pseudomonadati</taxon>
        <taxon>Nitrospirota</taxon>
        <taxon>Nitrospiria</taxon>
        <taxon>Nitrospirales</taxon>
        <taxon>Nitrospiraceae</taxon>
        <taxon>Nitrospira</taxon>
    </lineage>
</organism>
<feature type="coiled-coil region" evidence="1">
    <location>
        <begin position="74"/>
        <end position="101"/>
    </location>
</feature>
<evidence type="ECO:0000256" key="2">
    <source>
        <dbReference type="SAM" id="MobiDB-lite"/>
    </source>
</evidence>
<dbReference type="NCBIfam" id="TIGR02795">
    <property type="entry name" value="tol_pal_ybgF"/>
    <property type="match status" value="1"/>
</dbReference>
<dbReference type="Pfam" id="PF13174">
    <property type="entry name" value="TPR_6"/>
    <property type="match status" value="1"/>
</dbReference>
<name>A0A330LAB0_9BACT</name>
<dbReference type="HAMAP" id="MF_02066">
    <property type="entry name" value="CpoB"/>
    <property type="match status" value="1"/>
</dbReference>
<dbReference type="RefSeq" id="WP_121990052.1">
    <property type="nucleotide sequence ID" value="NZ_OUNR01000017.1"/>
</dbReference>
<accession>A0A330LAB0</accession>
<keyword evidence="4" id="KW-1185">Reference proteome</keyword>
<dbReference type="SUPFAM" id="SSF48452">
    <property type="entry name" value="TPR-like"/>
    <property type="match status" value="1"/>
</dbReference>
<evidence type="ECO:0000256" key="1">
    <source>
        <dbReference type="SAM" id="Coils"/>
    </source>
</evidence>
<dbReference type="InterPro" id="IPR019734">
    <property type="entry name" value="TPR_rpt"/>
</dbReference>
<dbReference type="Gene3D" id="1.25.40.10">
    <property type="entry name" value="Tetratricopeptide repeat domain"/>
    <property type="match status" value="1"/>
</dbReference>
<evidence type="ECO:0000313" key="4">
    <source>
        <dbReference type="Proteomes" id="UP000248168"/>
    </source>
</evidence>
<dbReference type="Gene3D" id="1.20.1480.30">
    <property type="entry name" value="Designed four-helix bundle protein"/>
    <property type="match status" value="1"/>
</dbReference>
<dbReference type="Pfam" id="PF13432">
    <property type="entry name" value="TPR_16"/>
    <property type="match status" value="1"/>
</dbReference>
<gene>
    <name evidence="3" type="ORF">NITLEN_40297</name>
</gene>
<protein>
    <submittedName>
        <fullName evidence="3">Putative Tol-Pal system protein YbgF</fullName>
    </submittedName>
</protein>
<evidence type="ECO:0000313" key="3">
    <source>
        <dbReference type="EMBL" id="SPP65824.1"/>
    </source>
</evidence>
<dbReference type="InterPro" id="IPR011990">
    <property type="entry name" value="TPR-like_helical_dom_sf"/>
</dbReference>
<reference evidence="4" key="1">
    <citation type="submission" date="2018-04" db="EMBL/GenBank/DDBJ databases">
        <authorList>
            <person name="Lucker S."/>
            <person name="Sakoula D."/>
        </authorList>
    </citation>
    <scope>NUCLEOTIDE SEQUENCE [LARGE SCALE GENOMIC DNA]</scope>
</reference>
<dbReference type="InterPro" id="IPR014162">
    <property type="entry name" value="CpoB_C"/>
</dbReference>
<feature type="region of interest" description="Disordered" evidence="2">
    <location>
        <begin position="102"/>
        <end position="124"/>
    </location>
</feature>
<keyword evidence="1" id="KW-0175">Coiled coil</keyword>
<dbReference type="EMBL" id="OUNR01000017">
    <property type="protein sequence ID" value="SPP65824.1"/>
    <property type="molecule type" value="Genomic_DNA"/>
</dbReference>
<dbReference type="GO" id="GO:0051301">
    <property type="term" value="P:cell division"/>
    <property type="evidence" value="ECO:0007669"/>
    <property type="project" value="InterPro"/>
</dbReference>